<protein>
    <recommendedName>
        <fullName evidence="3">Gliding motility lipoprotein GldB</fullName>
    </recommendedName>
</protein>
<evidence type="ECO:0008006" key="3">
    <source>
        <dbReference type="Google" id="ProtNLM"/>
    </source>
</evidence>
<accession>A0ABN1MJK4</accession>
<comment type="caution">
    <text evidence="1">The sequence shown here is derived from an EMBL/GenBank/DDBJ whole genome shotgun (WGS) entry which is preliminary data.</text>
</comment>
<dbReference type="EMBL" id="BAAAFG010000016">
    <property type="protein sequence ID" value="GAA0873296.1"/>
    <property type="molecule type" value="Genomic_DNA"/>
</dbReference>
<dbReference type="RefSeq" id="WP_343768116.1">
    <property type="nucleotide sequence ID" value="NZ_BAAAFG010000016.1"/>
</dbReference>
<dbReference type="Proteomes" id="UP001500507">
    <property type="component" value="Unassembled WGS sequence"/>
</dbReference>
<name>A0ABN1MJK4_9FLAO</name>
<proteinExistence type="predicted"/>
<organism evidence="1 2">
    <name type="scientific">Gangjinia marincola</name>
    <dbReference type="NCBI Taxonomy" id="578463"/>
    <lineage>
        <taxon>Bacteria</taxon>
        <taxon>Pseudomonadati</taxon>
        <taxon>Bacteroidota</taxon>
        <taxon>Flavobacteriia</taxon>
        <taxon>Flavobacteriales</taxon>
        <taxon>Flavobacteriaceae</taxon>
        <taxon>Gangjinia</taxon>
    </lineage>
</organism>
<dbReference type="InterPro" id="IPR019853">
    <property type="entry name" value="GldB-like"/>
</dbReference>
<gene>
    <name evidence="1" type="ORF">GCM10009117_24430</name>
</gene>
<reference evidence="1 2" key="1">
    <citation type="journal article" date="2019" name="Int. J. Syst. Evol. Microbiol.">
        <title>The Global Catalogue of Microorganisms (GCM) 10K type strain sequencing project: providing services to taxonomists for standard genome sequencing and annotation.</title>
        <authorList>
            <consortium name="The Broad Institute Genomics Platform"/>
            <consortium name="The Broad Institute Genome Sequencing Center for Infectious Disease"/>
            <person name="Wu L."/>
            <person name="Ma J."/>
        </authorList>
    </citation>
    <scope>NUCLEOTIDE SEQUENCE [LARGE SCALE GENOMIC DNA]</scope>
    <source>
        <strain evidence="1 2">JCM 16082</strain>
    </source>
</reference>
<evidence type="ECO:0000313" key="1">
    <source>
        <dbReference type="EMBL" id="GAA0873296.1"/>
    </source>
</evidence>
<dbReference type="Pfam" id="PF25594">
    <property type="entry name" value="GldB_lipo"/>
    <property type="match status" value="1"/>
</dbReference>
<dbReference type="NCBIfam" id="TIGR03514">
    <property type="entry name" value="GldB_lipo"/>
    <property type="match status" value="1"/>
</dbReference>
<keyword evidence="2" id="KW-1185">Reference proteome</keyword>
<evidence type="ECO:0000313" key="2">
    <source>
        <dbReference type="Proteomes" id="UP001500507"/>
    </source>
</evidence>
<sequence>MWLSLQVVSCNENDALEKEIQQVDVRLEMVRFDQLFADATPQTLGSLKAEFPYLFPKQIPDSVWVATMRDTLQIQLQEALDKTFPANEELGDELHDTYQHLKYYFPEFTAPKVITMTTDVDYREKIIYTDSLVLVGLDTYMGDGHEMYQGIPLYIQQNMKPSQITQDIVEQFARRAISQPKTRNFLDQMVYYGKILYLKEKILPQSTDAEKIGYTQEQLEWATENEGQIWKYFIENEVLYDTDPRLKERFINMAPFSKFNLALDPESPPRLGQYIGWQIVKEYAEKSNARLKPLLITDAETIFNQSKFKPGQ</sequence>